<dbReference type="AlphaFoldDB" id="A0A2S0Q2L6"/>
<name>A0A2S0Q2L6_NODSP</name>
<evidence type="ECO:0000256" key="1">
    <source>
        <dbReference type="SAM" id="Phobius"/>
    </source>
</evidence>
<reference evidence="2 3" key="1">
    <citation type="submission" date="2017-03" db="EMBL/GenBank/DDBJ databases">
        <title>Comparative genomics of the toxic Baltic Sea cyanobacteria Nodularia spumigena UHCC 0039 and its response on varying salinity.</title>
        <authorList>
            <person name="Teikari J.E."/>
        </authorList>
    </citation>
    <scope>NUCLEOTIDE SEQUENCE [LARGE SCALE GENOMIC DNA]</scope>
    <source>
        <strain evidence="2 3">UHCC 0039</strain>
    </source>
</reference>
<accession>A0A2S0Q2L6</accession>
<feature type="transmembrane region" description="Helical" evidence="1">
    <location>
        <begin position="13"/>
        <end position="32"/>
    </location>
</feature>
<gene>
    <name evidence="2" type="ORF">BMF81_02728</name>
</gene>
<organism evidence="2 3">
    <name type="scientific">Nodularia spumigena UHCC 0039</name>
    <dbReference type="NCBI Taxonomy" id="1914872"/>
    <lineage>
        <taxon>Bacteria</taxon>
        <taxon>Bacillati</taxon>
        <taxon>Cyanobacteriota</taxon>
        <taxon>Cyanophyceae</taxon>
        <taxon>Nostocales</taxon>
        <taxon>Nodulariaceae</taxon>
        <taxon>Nodularia</taxon>
    </lineage>
</organism>
<keyword evidence="1" id="KW-0812">Transmembrane</keyword>
<sequence length="54" mass="6128">MARLVSGFEWADVFHINALGVVFWSIGDFLGIKIKRTTKDTKDTKSRGFQRVLA</sequence>
<dbReference type="KEGG" id="nsp:BMF81_02728"/>
<evidence type="ECO:0000313" key="2">
    <source>
        <dbReference type="EMBL" id="AVZ30776.1"/>
    </source>
</evidence>
<keyword evidence="1" id="KW-0472">Membrane</keyword>
<dbReference type="EMBL" id="CP020114">
    <property type="protein sequence ID" value="AVZ30776.1"/>
    <property type="molecule type" value="Genomic_DNA"/>
</dbReference>
<keyword evidence="1" id="KW-1133">Transmembrane helix</keyword>
<proteinExistence type="predicted"/>
<protein>
    <submittedName>
        <fullName evidence="2">Uncharacterized protein</fullName>
    </submittedName>
</protein>
<dbReference type="Proteomes" id="UP000244056">
    <property type="component" value="Chromosome"/>
</dbReference>
<evidence type="ECO:0000313" key="3">
    <source>
        <dbReference type="Proteomes" id="UP000244056"/>
    </source>
</evidence>